<dbReference type="Proteomes" id="UP001066276">
    <property type="component" value="Chromosome 12"/>
</dbReference>
<dbReference type="EMBL" id="JANPWB010000016">
    <property type="protein sequence ID" value="KAJ1080487.1"/>
    <property type="molecule type" value="Genomic_DNA"/>
</dbReference>
<feature type="domain" description="Metallo-beta-lactamase" evidence="8">
    <location>
        <begin position="45"/>
        <end position="206"/>
    </location>
</feature>
<evidence type="ECO:0000256" key="2">
    <source>
        <dbReference type="ARBA" id="ARBA00006759"/>
    </source>
</evidence>
<dbReference type="InterPro" id="IPR039344">
    <property type="entry name" value="MBLAC1"/>
</dbReference>
<evidence type="ECO:0000256" key="5">
    <source>
        <dbReference type="ARBA" id="ARBA00032988"/>
    </source>
</evidence>
<dbReference type="Pfam" id="PF00753">
    <property type="entry name" value="Lactamase_B"/>
    <property type="match status" value="1"/>
</dbReference>
<evidence type="ECO:0000256" key="3">
    <source>
        <dbReference type="ARBA" id="ARBA00011738"/>
    </source>
</evidence>
<dbReference type="GO" id="GO:0005829">
    <property type="term" value="C:cytosol"/>
    <property type="evidence" value="ECO:0007669"/>
    <property type="project" value="UniProtKB-SubCell"/>
</dbReference>
<dbReference type="InterPro" id="IPR001279">
    <property type="entry name" value="Metallo-B-lactamas"/>
</dbReference>
<evidence type="ECO:0000313" key="9">
    <source>
        <dbReference type="EMBL" id="KAJ1080487.1"/>
    </source>
</evidence>
<dbReference type="SUPFAM" id="SSF56281">
    <property type="entry name" value="Metallo-hydrolase/oxidoreductase"/>
    <property type="match status" value="1"/>
</dbReference>
<proteinExistence type="inferred from homology"/>
<comment type="subcellular location">
    <subcellularLocation>
        <location evidence="1">Cytoplasm</location>
        <location evidence="1">Cytosol</location>
    </subcellularLocation>
</comment>
<evidence type="ECO:0000259" key="8">
    <source>
        <dbReference type="SMART" id="SM00849"/>
    </source>
</evidence>
<protein>
    <recommendedName>
        <fullName evidence="4">Metallo-beta-lactamase domain-containing protein 1</fullName>
    </recommendedName>
    <alternativeName>
        <fullName evidence="5">Endoribonuclease MBLAC1</fullName>
    </alternativeName>
</protein>
<evidence type="ECO:0000256" key="4">
    <source>
        <dbReference type="ARBA" id="ARBA00014856"/>
    </source>
</evidence>
<organism evidence="9 10">
    <name type="scientific">Pleurodeles waltl</name>
    <name type="common">Iberian ribbed newt</name>
    <dbReference type="NCBI Taxonomy" id="8319"/>
    <lineage>
        <taxon>Eukaryota</taxon>
        <taxon>Metazoa</taxon>
        <taxon>Chordata</taxon>
        <taxon>Craniata</taxon>
        <taxon>Vertebrata</taxon>
        <taxon>Euteleostomi</taxon>
        <taxon>Amphibia</taxon>
        <taxon>Batrachia</taxon>
        <taxon>Caudata</taxon>
        <taxon>Salamandroidea</taxon>
        <taxon>Salamandridae</taxon>
        <taxon>Pleurodelinae</taxon>
        <taxon>Pleurodeles</taxon>
    </lineage>
</organism>
<accession>A0AAV7KNC6</accession>
<dbReference type="CDD" id="cd07711">
    <property type="entry name" value="MBLAC1-like_MBL-fold"/>
    <property type="match status" value="1"/>
</dbReference>
<dbReference type="Gene3D" id="3.60.15.10">
    <property type="entry name" value="Ribonuclease Z/Hydroxyacylglutathione hydrolase-like"/>
    <property type="match status" value="1"/>
</dbReference>
<keyword evidence="10" id="KW-1185">Reference proteome</keyword>
<evidence type="ECO:0000313" key="10">
    <source>
        <dbReference type="Proteomes" id="UP001066276"/>
    </source>
</evidence>
<dbReference type="PANTHER" id="PTHR23200:SF48">
    <property type="entry name" value="METALLO-BETA-LACTAMASE DOMAIN-CONTAINING PROTEIN 1"/>
    <property type="match status" value="1"/>
</dbReference>
<comment type="subunit">
    <text evidence="3">Homodimer.</text>
</comment>
<comment type="similarity">
    <text evidence="2">Belongs to the metallo-beta-lactamase superfamily. Glyoxalase II family.</text>
</comment>
<comment type="catalytic activity">
    <reaction evidence="6">
        <text>a ribonucleotidyl-ribonucleotide-RNA + H2O = a 3'-end ribonucleotide-RNA + a 5'-end 5'-phospho-ribonucleoside-RNA + H(+)</text>
        <dbReference type="Rhea" id="RHEA:68096"/>
        <dbReference type="Rhea" id="RHEA-COMP:15179"/>
        <dbReference type="Rhea" id="RHEA-COMP:17355"/>
        <dbReference type="Rhea" id="RHEA-COMP:17428"/>
        <dbReference type="ChEBI" id="CHEBI:15377"/>
        <dbReference type="ChEBI" id="CHEBI:15378"/>
        <dbReference type="ChEBI" id="CHEBI:74896"/>
        <dbReference type="ChEBI" id="CHEBI:138282"/>
        <dbReference type="ChEBI" id="CHEBI:173118"/>
    </reaction>
    <physiologicalReaction direction="left-to-right" evidence="6">
        <dbReference type="Rhea" id="RHEA:68097"/>
    </physiologicalReaction>
</comment>
<evidence type="ECO:0000256" key="7">
    <source>
        <dbReference type="ARBA" id="ARBA00045869"/>
    </source>
</evidence>
<evidence type="ECO:0000256" key="6">
    <source>
        <dbReference type="ARBA" id="ARBA00044690"/>
    </source>
</evidence>
<evidence type="ECO:0000256" key="1">
    <source>
        <dbReference type="ARBA" id="ARBA00004514"/>
    </source>
</evidence>
<dbReference type="AlphaFoldDB" id="A0AAV7KNC6"/>
<gene>
    <name evidence="9" type="ORF">NDU88_000686</name>
</gene>
<dbReference type="PANTHER" id="PTHR23200">
    <property type="entry name" value="METALLO-BETA-LACTAMASE DOMAIN-CONTAINING PROTEIN 1"/>
    <property type="match status" value="1"/>
</dbReference>
<sequence>MTTHMSSSVRTEALGTSEILGDPYSVFVLKEGYVKTDQEGNSRADGTITLIKGPQIIVVDTGGPWDRKLLLQRLAEHSLKPTDVTYVVCTHGHSDHVGNLNLFPGATIMVSFDISRGDCYLSHDFRSGHPFQIDSWVEVFATPGHTGRDTSVLVKGSALGTVVVAGDLFESEDDDGSWQELSENPTVQEQNRQKVLQMADVVIPGHGAPFRVFHQ</sequence>
<comment type="caution">
    <text evidence="9">The sequence shown here is derived from an EMBL/GenBank/DDBJ whole genome shotgun (WGS) entry which is preliminary data.</text>
</comment>
<dbReference type="InterPro" id="IPR036866">
    <property type="entry name" value="RibonucZ/Hydroxyglut_hydro"/>
</dbReference>
<name>A0AAV7KNC6_PLEWA</name>
<reference evidence="9" key="1">
    <citation type="journal article" date="2022" name="bioRxiv">
        <title>Sequencing and chromosome-scale assembly of the giantPleurodeles waltlgenome.</title>
        <authorList>
            <person name="Brown T."/>
            <person name="Elewa A."/>
            <person name="Iarovenko S."/>
            <person name="Subramanian E."/>
            <person name="Araus A.J."/>
            <person name="Petzold A."/>
            <person name="Susuki M."/>
            <person name="Suzuki K.-i.T."/>
            <person name="Hayashi T."/>
            <person name="Toyoda A."/>
            <person name="Oliveira C."/>
            <person name="Osipova E."/>
            <person name="Leigh N.D."/>
            <person name="Simon A."/>
            <person name="Yun M.H."/>
        </authorList>
    </citation>
    <scope>NUCLEOTIDE SEQUENCE</scope>
    <source>
        <strain evidence="9">20211129_DDA</strain>
        <tissue evidence="9">Liver</tissue>
    </source>
</reference>
<comment type="function">
    <text evidence="7">Endoribonuclease that catalyzes the hydrolysis of histone-coding pre-mRNA 3'-end. Involved in histone pre-mRNA processing during the S-phase of the cell cycle, which is required for entering/progressing through S-phase. Cleaves histone pre-mRNA at a major and a minor cleavage site after the 5'-ACCCA-3' and the 5'-ACCCACA-3' sequence, respectively, and located downstream of the stem-loop. May require the presence of the HDE element located at the histone pre-RNA 3'-end to avoid non-specific cleavage.</text>
</comment>
<dbReference type="SMART" id="SM00849">
    <property type="entry name" value="Lactamase_B"/>
    <property type="match status" value="1"/>
</dbReference>